<sequence length="492" mass="53156">MAPLTSWLPVRSHQEFDLVVKIVGAPASGLAQGWTPIAQALVRQGLSVMSQTGRLNGKVGKCVLSIRLATRPFSSMGHGCDVLVYLGKKASEYGRVGLQPGSLLLWDPPSDQQSFSGLPNGVVAYPVPFQALSIQSGERFEGKGFAALGVLFHLLGVSAGTLDQWTASVAAPRSFASGVAFARDELEKHDPYALPSIEPNGRSGVLLRCEHAILLGYAVSVCECRTGCETDLVTSPARWTAHHLRLAESMVSLLKSDGYPGMQIYRGLQGKVLTVLRGNESAMAACLKAVTTPRIFVATDVPDIIRLVKAGHELIRNGLSDGVGVLIEEDLASRQHSIDTWTLADWIRPQHSVEPDRDGCVPSETHDTMIERDEGDAEADIGFVAWGMAQGVVRDAVALCRSFGLNVAGLYPRQIVPFCHDDLESFARTVRRVVLVESGQTPSSWNCLRPSFSFDYGTLTPPQGQPLTPMDIFLREGLGAVETTETQPRGKE</sequence>
<name>A0A7S8FAR5_9BACT</name>
<dbReference type="InterPro" id="IPR009014">
    <property type="entry name" value="Transketo_C/PFOR_II"/>
</dbReference>
<gene>
    <name evidence="1" type="ORF">Nkreftii_000140</name>
</gene>
<evidence type="ECO:0000313" key="1">
    <source>
        <dbReference type="EMBL" id="QPD02366.1"/>
    </source>
</evidence>
<proteinExistence type="predicted"/>
<dbReference type="Proteomes" id="UP000593737">
    <property type="component" value="Chromosome"/>
</dbReference>
<dbReference type="SUPFAM" id="SSF52922">
    <property type="entry name" value="TK C-terminal domain-like"/>
    <property type="match status" value="1"/>
</dbReference>
<evidence type="ECO:0000313" key="2">
    <source>
        <dbReference type="Proteomes" id="UP000593737"/>
    </source>
</evidence>
<reference evidence="1 2" key="1">
    <citation type="journal article" date="2020" name="ISME J.">
        <title>Enrichment and physiological characterization of a novel comammox Nitrospira indicates ammonium inhibition of complete nitrification.</title>
        <authorList>
            <person name="Sakoula D."/>
            <person name="Koch H."/>
            <person name="Frank J."/>
            <person name="Jetten M.S.M."/>
            <person name="van Kessel M.A.H.J."/>
            <person name="Lucker S."/>
        </authorList>
    </citation>
    <scope>NUCLEOTIDE SEQUENCE [LARGE SCALE GENOMIC DNA]</scope>
    <source>
        <strain evidence="1">Comreactor17</strain>
    </source>
</reference>
<dbReference type="Gene3D" id="3.40.50.920">
    <property type="match status" value="1"/>
</dbReference>
<dbReference type="KEGG" id="nkf:Nkreftii_000140"/>
<protein>
    <submittedName>
        <fullName evidence="1">Uncharacterized protein</fullName>
    </submittedName>
</protein>
<dbReference type="AlphaFoldDB" id="A0A7S8FAR5"/>
<accession>A0A7S8FAR5</accession>
<dbReference type="EMBL" id="CP047423">
    <property type="protein sequence ID" value="QPD02366.1"/>
    <property type="molecule type" value="Genomic_DNA"/>
</dbReference>
<organism evidence="1 2">
    <name type="scientific">Candidatus Nitrospira kreftii</name>
    <dbReference type="NCBI Taxonomy" id="2652173"/>
    <lineage>
        <taxon>Bacteria</taxon>
        <taxon>Pseudomonadati</taxon>
        <taxon>Nitrospirota</taxon>
        <taxon>Nitrospiria</taxon>
        <taxon>Nitrospirales</taxon>
        <taxon>Nitrospiraceae</taxon>
        <taxon>Nitrospira</taxon>
    </lineage>
</organism>